<evidence type="ECO:0000256" key="1">
    <source>
        <dbReference type="SAM" id="MobiDB-lite"/>
    </source>
</evidence>
<feature type="region of interest" description="Disordered" evidence="1">
    <location>
        <begin position="333"/>
        <end position="433"/>
    </location>
</feature>
<feature type="compositionally biased region" description="Basic and acidic residues" evidence="1">
    <location>
        <begin position="120"/>
        <end position="133"/>
    </location>
</feature>
<keyword evidence="3" id="KW-1185">Reference proteome</keyword>
<dbReference type="EMBL" id="JAFIMR010000005">
    <property type="protein sequence ID" value="KAI1879047.1"/>
    <property type="molecule type" value="Genomic_DNA"/>
</dbReference>
<name>A0A9P9WTH0_9PEZI</name>
<comment type="caution">
    <text evidence="2">The sequence shown here is derived from an EMBL/GenBank/DDBJ whole genome shotgun (WGS) entry which is preliminary data.</text>
</comment>
<feature type="compositionally biased region" description="Polar residues" evidence="1">
    <location>
        <begin position="67"/>
        <end position="79"/>
    </location>
</feature>
<evidence type="ECO:0000313" key="3">
    <source>
        <dbReference type="Proteomes" id="UP000829685"/>
    </source>
</evidence>
<protein>
    <submittedName>
        <fullName evidence="2">Uncharacterized protein</fullName>
    </submittedName>
</protein>
<reference evidence="2" key="1">
    <citation type="submission" date="2021-03" db="EMBL/GenBank/DDBJ databases">
        <title>Revisited historic fungal species revealed as producer of novel bioactive compounds through whole genome sequencing and comparative genomics.</title>
        <authorList>
            <person name="Vignolle G.A."/>
            <person name="Hochenegger N."/>
            <person name="Mach R.L."/>
            <person name="Mach-Aigner A.R."/>
            <person name="Javad Rahimi M."/>
            <person name="Salim K.A."/>
            <person name="Chan C.M."/>
            <person name="Lim L.B.L."/>
            <person name="Cai F."/>
            <person name="Druzhinina I.S."/>
            <person name="U'Ren J.M."/>
            <person name="Derntl C."/>
        </authorList>
    </citation>
    <scope>NUCLEOTIDE SEQUENCE</scope>
    <source>
        <strain evidence="2">TUCIM 5799</strain>
    </source>
</reference>
<feature type="compositionally biased region" description="Basic and acidic residues" evidence="1">
    <location>
        <begin position="387"/>
        <end position="403"/>
    </location>
</feature>
<feature type="compositionally biased region" description="Low complexity" evidence="1">
    <location>
        <begin position="98"/>
        <end position="111"/>
    </location>
</feature>
<feature type="compositionally biased region" description="Polar residues" evidence="1">
    <location>
        <begin position="148"/>
        <end position="157"/>
    </location>
</feature>
<feature type="compositionally biased region" description="Basic and acidic residues" evidence="1">
    <location>
        <begin position="158"/>
        <end position="168"/>
    </location>
</feature>
<gene>
    <name evidence="2" type="ORF">JX265_003224</name>
</gene>
<proteinExistence type="predicted"/>
<sequence length="462" mass="47870">MGIGTKIKDALHGDQHHTTDTTKTPGSYPSEEVPRTHNKVGVHETANPHSGPLNSHSATRTEHVPGQASSEYTYGSNAGHTGRDGLTAGEGRRDHGLTGTTGTTGTTSTTGVHGNKLTKGHKDPYWGEADRAHAGTPGTGPSAHTGVLGTSTGPSTHHGNDLNAHEVNNRYNNTSTHGDGAHVGHHGNTTGQHGVAASGLAGQHHDNRYESPRTAPSPTSGVASTARDGLVDGRTTGREYDAPHGISHKTHAPTHTTHSPTTGGGMASNLAHRPHDVDSTRRDYKTDEYDAPTSSTGRGHGGLAGAGTGAAAGYGASKMADHHHEHDLRNNEAYGADRVGGPQSHNAHGIHDTVGSHGRTTGTGPGMLDPYGKSSTTAAPTSMLDPYGKESTTRDPIHARGDHSSIGSSELGHGSRTGGTTMGDDHHGPGHTGAKVMHQCHNCGADNDISRHFQKEAVYRMS</sequence>
<feature type="compositionally biased region" description="Polar residues" evidence="1">
    <location>
        <begin position="214"/>
        <end position="223"/>
    </location>
</feature>
<feature type="compositionally biased region" description="Basic and acidic residues" evidence="1">
    <location>
        <begin position="273"/>
        <end position="288"/>
    </location>
</feature>
<organism evidence="2 3">
    <name type="scientific">Neoarthrinium moseri</name>
    <dbReference type="NCBI Taxonomy" id="1658444"/>
    <lineage>
        <taxon>Eukaryota</taxon>
        <taxon>Fungi</taxon>
        <taxon>Dikarya</taxon>
        <taxon>Ascomycota</taxon>
        <taxon>Pezizomycotina</taxon>
        <taxon>Sordariomycetes</taxon>
        <taxon>Xylariomycetidae</taxon>
        <taxon>Amphisphaeriales</taxon>
        <taxon>Apiosporaceae</taxon>
        <taxon>Neoarthrinium</taxon>
    </lineage>
</organism>
<feature type="region of interest" description="Disordered" evidence="1">
    <location>
        <begin position="1"/>
        <end position="304"/>
    </location>
</feature>
<evidence type="ECO:0000313" key="2">
    <source>
        <dbReference type="EMBL" id="KAI1879047.1"/>
    </source>
</evidence>
<accession>A0A9P9WTH0</accession>
<feature type="compositionally biased region" description="Basic and acidic residues" evidence="1">
    <location>
        <begin position="1"/>
        <end position="20"/>
    </location>
</feature>
<dbReference type="Proteomes" id="UP000829685">
    <property type="component" value="Unassembled WGS sequence"/>
</dbReference>
<dbReference type="AlphaFoldDB" id="A0A9P9WTH0"/>
<feature type="compositionally biased region" description="Basic and acidic residues" evidence="1">
    <location>
        <begin position="229"/>
        <end position="242"/>
    </location>
</feature>